<dbReference type="EMBL" id="CP080333">
    <property type="protein sequence ID" value="QYL15444.1"/>
    <property type="molecule type" value="Genomic_DNA"/>
</dbReference>
<protein>
    <submittedName>
        <fullName evidence="1">Uncharacterized protein</fullName>
    </submittedName>
</protein>
<evidence type="ECO:0000313" key="1">
    <source>
        <dbReference type="EMBL" id="QYL15444.1"/>
    </source>
</evidence>
<accession>A0ABX8VCD0</accession>
<sequence>MTDLGSAVAVQARWSVLEGAGQAHRRTSRHRSRIELQLRAATSLVRCCVSQT</sequence>
<name>A0ABX8VCD0_9MYCO</name>
<keyword evidence="2" id="KW-1185">Reference proteome</keyword>
<dbReference type="RefSeq" id="WP_164520113.1">
    <property type="nucleotide sequence ID" value="NZ_BAAAVX010000030.1"/>
</dbReference>
<organism evidence="1 2">
    <name type="scientific">Mycolicibacterium pallens</name>
    <dbReference type="NCBI Taxonomy" id="370524"/>
    <lineage>
        <taxon>Bacteria</taxon>
        <taxon>Bacillati</taxon>
        <taxon>Actinomycetota</taxon>
        <taxon>Actinomycetes</taxon>
        <taxon>Mycobacteriales</taxon>
        <taxon>Mycobacteriaceae</taxon>
        <taxon>Mycolicibacterium</taxon>
    </lineage>
</organism>
<evidence type="ECO:0000313" key="2">
    <source>
        <dbReference type="Proteomes" id="UP000825367"/>
    </source>
</evidence>
<proteinExistence type="predicted"/>
<dbReference type="Proteomes" id="UP000825367">
    <property type="component" value="Chromosome"/>
</dbReference>
<gene>
    <name evidence="1" type="ORF">K0O64_20330</name>
</gene>
<reference evidence="1 2" key="1">
    <citation type="submission" date="2021-07" db="EMBL/GenBank/DDBJ databases">
        <title>Whole genome sequencing of non-tuberculosis mycobacteria type-strains.</title>
        <authorList>
            <person name="Igarashi Y."/>
            <person name="Osugi A."/>
            <person name="Mitarai S."/>
        </authorList>
    </citation>
    <scope>NUCLEOTIDE SEQUENCE [LARGE SCALE GENOMIC DNA]</scope>
    <source>
        <strain evidence="1 2">JCM 16370</strain>
    </source>
</reference>